<gene>
    <name evidence="1" type="ORF">N7U66_04860</name>
</gene>
<dbReference type="PROSITE" id="PS51257">
    <property type="entry name" value="PROKAR_LIPOPROTEIN"/>
    <property type="match status" value="1"/>
</dbReference>
<protein>
    <submittedName>
        <fullName evidence="1">Uncharacterized protein</fullName>
    </submittedName>
</protein>
<dbReference type="AlphaFoldDB" id="A0A9E8MWS3"/>
<keyword evidence="2" id="KW-1185">Reference proteome</keyword>
<dbReference type="KEGG" id="lnu:N7U66_04860"/>
<evidence type="ECO:0000313" key="2">
    <source>
        <dbReference type="Proteomes" id="UP001164705"/>
    </source>
</evidence>
<accession>A0A9E8MWS3</accession>
<reference evidence="1" key="1">
    <citation type="submission" date="2022-11" db="EMBL/GenBank/DDBJ databases">
        <title>Lacinutrix neustonica HL-RS19T sp. nov., isolated from the surface microlayer sample of brackish Lake Shihwa.</title>
        <authorList>
            <person name="Choi J.Y."/>
            <person name="Hwang C.Y."/>
        </authorList>
    </citation>
    <scope>NUCLEOTIDE SEQUENCE</scope>
    <source>
        <strain evidence="1">HL-RS19</strain>
    </source>
</reference>
<organism evidence="1 2">
    <name type="scientific">Lacinutrix neustonica</name>
    <dbReference type="NCBI Taxonomy" id="2980107"/>
    <lineage>
        <taxon>Bacteria</taxon>
        <taxon>Pseudomonadati</taxon>
        <taxon>Bacteroidota</taxon>
        <taxon>Flavobacteriia</taxon>
        <taxon>Flavobacteriales</taxon>
        <taxon>Flavobacteriaceae</taxon>
        <taxon>Lacinutrix</taxon>
    </lineage>
</organism>
<sequence length="135" mass="16172">MKYLKIIIILTLFYSCKTENKNEFFEINLTEKTVVGISPDSIQIAEMKKEYGEDDFYTIADDVMWYNGQMLEVIDSLKIQFVHTDKRLVRIITPNDRIEINNDTSQVKWRYIYFNGKETLEKDVFEIIDLNKFYE</sequence>
<evidence type="ECO:0000313" key="1">
    <source>
        <dbReference type="EMBL" id="WAC02963.1"/>
    </source>
</evidence>
<name>A0A9E8MWS3_9FLAO</name>
<proteinExistence type="predicted"/>
<dbReference type="Proteomes" id="UP001164705">
    <property type="component" value="Chromosome"/>
</dbReference>
<dbReference type="EMBL" id="CP113088">
    <property type="protein sequence ID" value="WAC02963.1"/>
    <property type="molecule type" value="Genomic_DNA"/>
</dbReference>
<dbReference type="RefSeq" id="WP_267677560.1">
    <property type="nucleotide sequence ID" value="NZ_CP113088.1"/>
</dbReference>